<protein>
    <submittedName>
        <fullName evidence="2">Uncharacterized protein</fullName>
    </submittedName>
</protein>
<organism evidence="2 3">
    <name type="scientific">Nonomuraea insulae</name>
    <dbReference type="NCBI Taxonomy" id="1616787"/>
    <lineage>
        <taxon>Bacteria</taxon>
        <taxon>Bacillati</taxon>
        <taxon>Actinomycetota</taxon>
        <taxon>Actinomycetes</taxon>
        <taxon>Streptosporangiales</taxon>
        <taxon>Streptosporangiaceae</taxon>
        <taxon>Nonomuraea</taxon>
    </lineage>
</organism>
<feature type="transmembrane region" description="Helical" evidence="1">
    <location>
        <begin position="38"/>
        <end position="57"/>
    </location>
</feature>
<keyword evidence="1" id="KW-0472">Membrane</keyword>
<evidence type="ECO:0000256" key="1">
    <source>
        <dbReference type="SAM" id="Phobius"/>
    </source>
</evidence>
<name>A0ABW1CYU2_9ACTN</name>
<dbReference type="EMBL" id="JBHSPA010000059">
    <property type="protein sequence ID" value="MFC5830979.1"/>
    <property type="molecule type" value="Genomic_DNA"/>
</dbReference>
<dbReference type="RefSeq" id="WP_379520460.1">
    <property type="nucleotide sequence ID" value="NZ_JBHSPA010000059.1"/>
</dbReference>
<keyword evidence="3" id="KW-1185">Reference proteome</keyword>
<accession>A0ABW1CYU2</accession>
<keyword evidence="1" id="KW-1133">Transmembrane helix</keyword>
<reference evidence="3" key="1">
    <citation type="journal article" date="2019" name="Int. J. Syst. Evol. Microbiol.">
        <title>The Global Catalogue of Microorganisms (GCM) 10K type strain sequencing project: providing services to taxonomists for standard genome sequencing and annotation.</title>
        <authorList>
            <consortium name="The Broad Institute Genomics Platform"/>
            <consortium name="The Broad Institute Genome Sequencing Center for Infectious Disease"/>
            <person name="Wu L."/>
            <person name="Ma J."/>
        </authorList>
    </citation>
    <scope>NUCLEOTIDE SEQUENCE [LARGE SCALE GENOMIC DNA]</scope>
    <source>
        <strain evidence="3">CCUG 53903</strain>
    </source>
</reference>
<evidence type="ECO:0000313" key="2">
    <source>
        <dbReference type="EMBL" id="MFC5830979.1"/>
    </source>
</evidence>
<dbReference type="Proteomes" id="UP001596058">
    <property type="component" value="Unassembled WGS sequence"/>
</dbReference>
<sequence length="60" mass="6825">MIILYLDMPDSVSDSARDLYVIGMPPFSGRGQSHEPDMTMRSLWIPALIIAIVFMILRSR</sequence>
<keyword evidence="1" id="KW-0812">Transmembrane</keyword>
<evidence type="ECO:0000313" key="3">
    <source>
        <dbReference type="Proteomes" id="UP001596058"/>
    </source>
</evidence>
<gene>
    <name evidence="2" type="ORF">ACFPZ3_44615</name>
</gene>
<proteinExistence type="predicted"/>
<comment type="caution">
    <text evidence="2">The sequence shown here is derived from an EMBL/GenBank/DDBJ whole genome shotgun (WGS) entry which is preliminary data.</text>
</comment>